<reference evidence="2" key="2">
    <citation type="submission" date="2022-06" db="UniProtKB">
        <authorList>
            <consortium name="EnsemblMetazoa"/>
        </authorList>
    </citation>
    <scope>IDENTIFICATION</scope>
    <source>
        <strain evidence="2">DF5081</strain>
    </source>
</reference>
<evidence type="ECO:0000313" key="3">
    <source>
        <dbReference type="Proteomes" id="UP000005237"/>
    </source>
</evidence>
<evidence type="ECO:0008006" key="4">
    <source>
        <dbReference type="Google" id="ProtNLM"/>
    </source>
</evidence>
<name>A0A8R1DPX2_CAEJA</name>
<dbReference type="EnsemblMetazoa" id="CJA07675.1">
    <property type="protein sequence ID" value="CJA07675.1"/>
    <property type="gene ID" value="WBGene00126879"/>
</dbReference>
<dbReference type="OMA" id="FECYTCN"/>
<protein>
    <recommendedName>
        <fullName evidence="4">Protein quiver</fullName>
    </recommendedName>
</protein>
<reference evidence="3" key="1">
    <citation type="submission" date="2010-08" db="EMBL/GenBank/DDBJ databases">
        <authorList>
            <consortium name="Caenorhabditis japonica Sequencing Consortium"/>
            <person name="Wilson R.K."/>
        </authorList>
    </citation>
    <scope>NUCLEOTIDE SEQUENCE [LARGE SCALE GENOMIC DNA]</scope>
    <source>
        <strain evidence="3">DF5081</strain>
    </source>
</reference>
<organism evidence="2 3">
    <name type="scientific">Caenorhabditis japonica</name>
    <dbReference type="NCBI Taxonomy" id="281687"/>
    <lineage>
        <taxon>Eukaryota</taxon>
        <taxon>Metazoa</taxon>
        <taxon>Ecdysozoa</taxon>
        <taxon>Nematoda</taxon>
        <taxon>Chromadorea</taxon>
        <taxon>Rhabditida</taxon>
        <taxon>Rhabditina</taxon>
        <taxon>Rhabditomorpha</taxon>
        <taxon>Rhabditoidea</taxon>
        <taxon>Rhabditidae</taxon>
        <taxon>Peloderinae</taxon>
        <taxon>Caenorhabditis</taxon>
    </lineage>
</organism>
<dbReference type="AlphaFoldDB" id="A0A8R1DPX2"/>
<keyword evidence="3" id="KW-1185">Reference proteome</keyword>
<evidence type="ECO:0000313" key="2">
    <source>
        <dbReference type="EnsemblMetazoa" id="CJA07675.1"/>
    </source>
</evidence>
<dbReference type="Proteomes" id="UP000005237">
    <property type="component" value="Unassembled WGS sequence"/>
</dbReference>
<evidence type="ECO:0000256" key="1">
    <source>
        <dbReference type="SAM" id="SignalP"/>
    </source>
</evidence>
<accession>A0A8R1DPX2</accession>
<keyword evidence="1" id="KW-0732">Signal</keyword>
<feature type="signal peptide" evidence="1">
    <location>
        <begin position="1"/>
        <end position="18"/>
    </location>
</feature>
<feature type="chain" id="PRO_5035716073" description="Protein quiver" evidence="1">
    <location>
        <begin position="19"/>
        <end position="177"/>
    </location>
</feature>
<proteinExistence type="predicted"/>
<sequence length="177" mass="19927">MLKIQLFFLLALLHLGHAFECYTCNAEISRVGPCIDRKTICENSTSCSMAVMYHSGRSIVRKFCTPPNTPIYQYLMMMPGASMCQNIDNTQWSLPVRQKRHVAGPPASPGEQASLLCVCTTPLCNKGVYSKVLENTMLNNLPRRLLPPLQDFEKELKSDQNIEFDDSMEQQMADAGF</sequence>